<evidence type="ECO:0000259" key="1">
    <source>
        <dbReference type="Pfam" id="PF01850"/>
    </source>
</evidence>
<evidence type="ECO:0000313" key="2">
    <source>
        <dbReference type="EMBL" id="KPQ41302.1"/>
    </source>
</evidence>
<accession>A0A0P8C413</accession>
<gene>
    <name evidence="2" type="ORF">MPEBLZ_04146</name>
</gene>
<organism evidence="2 3">
    <name type="scientific">Candidatus Methanoperedens nitratireducens</name>
    <dbReference type="NCBI Taxonomy" id="1392998"/>
    <lineage>
        <taxon>Archaea</taxon>
        <taxon>Methanobacteriati</taxon>
        <taxon>Methanobacteriota</taxon>
        <taxon>Stenosarchaea group</taxon>
        <taxon>Methanomicrobia</taxon>
        <taxon>Methanosarcinales</taxon>
        <taxon>ANME-2 cluster</taxon>
        <taxon>Candidatus Methanoperedentaceae</taxon>
        <taxon>Candidatus Methanoperedens</taxon>
    </lineage>
</organism>
<evidence type="ECO:0000313" key="3">
    <source>
        <dbReference type="Proteomes" id="UP000050360"/>
    </source>
</evidence>
<sequence length="75" mass="8638">MFDLANFSGILNYRGLKIFEIGYHIVLEAKKIFKILLGSDAIHAATCKTYEISDIATSDNDFKRIDFLKVWKPLR</sequence>
<dbReference type="AlphaFoldDB" id="A0A0P8C413"/>
<feature type="domain" description="PIN" evidence="1">
    <location>
        <begin position="13"/>
        <end position="67"/>
    </location>
</feature>
<comment type="caution">
    <text evidence="2">The sequence shown here is derived from an EMBL/GenBank/DDBJ whole genome shotgun (WGS) entry which is preliminary data.</text>
</comment>
<name>A0A0P8C413_9EURY</name>
<dbReference type="Pfam" id="PF01850">
    <property type="entry name" value="PIN"/>
    <property type="match status" value="1"/>
</dbReference>
<dbReference type="EMBL" id="LKCM01000381">
    <property type="protein sequence ID" value="KPQ41302.1"/>
    <property type="molecule type" value="Genomic_DNA"/>
</dbReference>
<dbReference type="InterPro" id="IPR029060">
    <property type="entry name" value="PIN-like_dom_sf"/>
</dbReference>
<dbReference type="SUPFAM" id="SSF88723">
    <property type="entry name" value="PIN domain-like"/>
    <property type="match status" value="1"/>
</dbReference>
<dbReference type="InterPro" id="IPR002716">
    <property type="entry name" value="PIN_dom"/>
</dbReference>
<protein>
    <submittedName>
        <fullName evidence="2">PIN domain protein</fullName>
    </submittedName>
</protein>
<dbReference type="Gene3D" id="3.40.50.1010">
    <property type="entry name" value="5'-nuclease"/>
    <property type="match status" value="1"/>
</dbReference>
<reference evidence="2 3" key="1">
    <citation type="submission" date="2015-09" db="EMBL/GenBank/DDBJ databases">
        <title>A metagenomics-based metabolic model of nitrate-dependent anaerobic oxidation of methane by Methanoperedens-like archaea.</title>
        <authorList>
            <person name="Arshad A."/>
            <person name="Speth D.R."/>
            <person name="De Graaf R.M."/>
            <person name="Op Den Camp H.J."/>
            <person name="Jetten M.S."/>
            <person name="Welte C.U."/>
        </authorList>
    </citation>
    <scope>NUCLEOTIDE SEQUENCE [LARGE SCALE GENOMIC DNA]</scope>
</reference>
<dbReference type="Proteomes" id="UP000050360">
    <property type="component" value="Unassembled WGS sequence"/>
</dbReference>
<proteinExistence type="predicted"/>